<sequence>MSLGATAQGIDVDAVFTTIDQRVTAMAAEATAASAGSSTMYPNSYIAGDSGWTHREVGGWTTGFYPGILWKMYEQTGKSEYKTQAESWTMALIGLESDDAVTQTYLDAFNFRPSDHDIGFVFNTAFGNAYRITGEERYKAVLNEAAERLDNRFDPSYQAIKSWDWGTWNEVVIIDNMINLELLWDVAAEGGPSSYADHALAHAQTTAEYHVRNDGTTYHTVEFGFPTPQAGTYQGYEDESTWARGQAWGIYGFTMAYREAISASVSTSEADALLDIATDLADYFLANLPDDNVPFWDFELFLGDPDLFDKDTSAAAITASALIELSQLVDDPDEEQRYFEAAEDILEALLSATYFAADATGESRLLLHGVGAHPDAVANGQYDDETLIYGEYYLIEALQRYQAVPEPAGLLTLGLVVPVLMRRRVAPTSL</sequence>
<dbReference type="Gene3D" id="1.50.10.10">
    <property type="match status" value="1"/>
</dbReference>
<feature type="active site" description="Nucleophile" evidence="3">
    <location>
        <position position="117"/>
    </location>
</feature>
<evidence type="ECO:0000313" key="6">
    <source>
        <dbReference type="Proteomes" id="UP000541810"/>
    </source>
</evidence>
<dbReference type="AlphaFoldDB" id="A0A7X0H7V6"/>
<dbReference type="EC" id="3.2.1.180" evidence="5"/>
<evidence type="ECO:0000256" key="4">
    <source>
        <dbReference type="PIRSR" id="PIRSR610905-2"/>
    </source>
</evidence>
<comment type="similarity">
    <text evidence="2">Belongs to the glycosyl hydrolase 88 family.</text>
</comment>
<feature type="binding site" evidence="4">
    <location>
        <position position="175"/>
    </location>
    <ligand>
        <name>substrate</name>
    </ligand>
</feature>
<evidence type="ECO:0000256" key="3">
    <source>
        <dbReference type="PIRSR" id="PIRSR610905-1"/>
    </source>
</evidence>
<feature type="binding site" evidence="4">
    <location>
        <position position="232"/>
    </location>
    <ligand>
        <name>substrate</name>
    </ligand>
</feature>
<comment type="caution">
    <text evidence="5">The sequence shown here is derived from an EMBL/GenBank/DDBJ whole genome shotgun (WGS) entry which is preliminary data.</text>
</comment>
<dbReference type="PANTHER" id="PTHR36845:SF1">
    <property type="entry name" value="HYDROLASE, PUTATIVE (AFU_ORTHOLOGUE AFUA_7G05090)-RELATED"/>
    <property type="match status" value="1"/>
</dbReference>
<dbReference type="Proteomes" id="UP000541810">
    <property type="component" value="Unassembled WGS sequence"/>
</dbReference>
<dbReference type="EMBL" id="JACHGY010000001">
    <property type="protein sequence ID" value="MBB6430871.1"/>
    <property type="molecule type" value="Genomic_DNA"/>
</dbReference>
<feature type="active site" description="Proton donor" evidence="3">
    <location>
        <position position="175"/>
    </location>
</feature>
<name>A0A7X0H7V6_9BACT</name>
<keyword evidence="6" id="KW-1185">Reference proteome</keyword>
<dbReference type="SUPFAM" id="SSF48208">
    <property type="entry name" value="Six-hairpin glycosidases"/>
    <property type="match status" value="1"/>
</dbReference>
<proteinExistence type="inferred from homology"/>
<dbReference type="InterPro" id="IPR010905">
    <property type="entry name" value="Glyco_hydro_88"/>
</dbReference>
<dbReference type="InterPro" id="IPR008928">
    <property type="entry name" value="6-hairpin_glycosidase_sf"/>
</dbReference>
<organism evidence="5 6">
    <name type="scientific">Algisphaera agarilytica</name>
    <dbReference type="NCBI Taxonomy" id="1385975"/>
    <lineage>
        <taxon>Bacteria</taxon>
        <taxon>Pseudomonadati</taxon>
        <taxon>Planctomycetota</taxon>
        <taxon>Phycisphaerae</taxon>
        <taxon>Phycisphaerales</taxon>
        <taxon>Phycisphaeraceae</taxon>
        <taxon>Algisphaera</taxon>
    </lineage>
</organism>
<dbReference type="Pfam" id="PF07470">
    <property type="entry name" value="Glyco_hydro_88"/>
    <property type="match status" value="1"/>
</dbReference>
<dbReference type="GO" id="GO:0000272">
    <property type="term" value="P:polysaccharide catabolic process"/>
    <property type="evidence" value="ECO:0007669"/>
    <property type="project" value="TreeGrafter"/>
</dbReference>
<feature type="binding site" evidence="4">
    <location>
        <position position="244"/>
    </location>
    <ligand>
        <name>substrate</name>
    </ligand>
</feature>
<gene>
    <name evidence="5" type="ORF">HNQ40_002677</name>
</gene>
<protein>
    <submittedName>
        <fullName evidence="5">Unsaturated chondroitin disaccharide hydrolase</fullName>
        <ecNumber evidence="5">3.2.1.180</ecNumber>
    </submittedName>
</protein>
<dbReference type="InterPro" id="IPR012341">
    <property type="entry name" value="6hp_glycosidase-like_sf"/>
</dbReference>
<evidence type="ECO:0000313" key="5">
    <source>
        <dbReference type="EMBL" id="MBB6430871.1"/>
    </source>
</evidence>
<keyword evidence="1 5" id="KW-0378">Hydrolase</keyword>
<keyword evidence="5" id="KW-0326">Glycosidase</keyword>
<evidence type="ECO:0000256" key="1">
    <source>
        <dbReference type="ARBA" id="ARBA00022801"/>
    </source>
</evidence>
<dbReference type="RefSeq" id="WP_184678364.1">
    <property type="nucleotide sequence ID" value="NZ_JACHGY010000001.1"/>
</dbReference>
<evidence type="ECO:0000256" key="2">
    <source>
        <dbReference type="ARBA" id="ARBA00038358"/>
    </source>
</evidence>
<dbReference type="GO" id="GO:0052757">
    <property type="term" value="F:chondroitin hydrolase activity"/>
    <property type="evidence" value="ECO:0007669"/>
    <property type="project" value="TreeGrafter"/>
</dbReference>
<feature type="binding site" evidence="4">
    <location>
        <position position="248"/>
    </location>
    <ligand>
        <name>substrate</name>
    </ligand>
</feature>
<reference evidence="5 6" key="1">
    <citation type="submission" date="2020-08" db="EMBL/GenBank/DDBJ databases">
        <title>Genomic Encyclopedia of Type Strains, Phase IV (KMG-IV): sequencing the most valuable type-strain genomes for metagenomic binning, comparative biology and taxonomic classification.</title>
        <authorList>
            <person name="Goeker M."/>
        </authorList>
    </citation>
    <scope>NUCLEOTIDE SEQUENCE [LARGE SCALE GENOMIC DNA]</scope>
    <source>
        <strain evidence="5 6">DSM 103725</strain>
    </source>
</reference>
<dbReference type="GO" id="GO:0102212">
    <property type="term" value="F:unsaturated chondroitin disaccharide hydrolase activity"/>
    <property type="evidence" value="ECO:0007669"/>
    <property type="project" value="UniProtKB-EC"/>
</dbReference>
<accession>A0A7X0H7V6</accession>
<feature type="binding site" evidence="4">
    <location>
        <position position="117"/>
    </location>
    <ligand>
        <name>substrate</name>
    </ligand>
</feature>
<dbReference type="PANTHER" id="PTHR36845">
    <property type="entry name" value="HYDROLASE, PUTATIVE (AFU_ORTHOLOGUE AFUA_7G05090)-RELATED"/>
    <property type="match status" value="1"/>
</dbReference>
<dbReference type="InterPro" id="IPR052369">
    <property type="entry name" value="UG_Glycosaminoglycan_Hydrolase"/>
</dbReference>